<dbReference type="Pfam" id="PF00581">
    <property type="entry name" value="Rhodanese"/>
    <property type="match status" value="1"/>
</dbReference>
<evidence type="ECO:0000259" key="5">
    <source>
        <dbReference type="PROSITE" id="PS50987"/>
    </source>
</evidence>
<keyword evidence="2" id="KW-0238">DNA-binding</keyword>
<dbReference type="SUPFAM" id="SSF46785">
    <property type="entry name" value="Winged helix' DNA-binding domain"/>
    <property type="match status" value="1"/>
</dbReference>
<dbReference type="Gene3D" id="3.40.250.10">
    <property type="entry name" value="Rhodanese-like domain"/>
    <property type="match status" value="1"/>
</dbReference>
<dbReference type="CDD" id="cd00158">
    <property type="entry name" value="RHOD"/>
    <property type="match status" value="1"/>
</dbReference>
<dbReference type="InterPro" id="IPR051011">
    <property type="entry name" value="Metal_resp_trans_reg"/>
</dbReference>
<keyword evidence="3" id="KW-0804">Transcription</keyword>
<dbReference type="NCBIfam" id="NF033788">
    <property type="entry name" value="HTH_metalloreg"/>
    <property type="match status" value="1"/>
</dbReference>
<dbReference type="PANTHER" id="PTHR43132">
    <property type="entry name" value="ARSENICAL RESISTANCE OPERON REPRESSOR ARSR-RELATED"/>
    <property type="match status" value="1"/>
</dbReference>
<dbReference type="InterPro" id="IPR001763">
    <property type="entry name" value="Rhodanese-like_dom"/>
</dbReference>
<evidence type="ECO:0000256" key="2">
    <source>
        <dbReference type="ARBA" id="ARBA00023125"/>
    </source>
</evidence>
<dbReference type="PANTHER" id="PTHR43132:SF8">
    <property type="entry name" value="HTH-TYPE TRANSCRIPTIONAL REGULATOR KMTR"/>
    <property type="match status" value="1"/>
</dbReference>
<evidence type="ECO:0000313" key="7">
    <source>
        <dbReference type="Proteomes" id="UP001479933"/>
    </source>
</evidence>
<feature type="domain" description="HTH arsR-type" evidence="5">
    <location>
        <begin position="10"/>
        <end position="104"/>
    </location>
</feature>
<accession>A0ABZ2TXM8</accession>
<name>A0ABZ2TXM8_9ACTN</name>
<dbReference type="SMART" id="SM00418">
    <property type="entry name" value="HTH_ARSR"/>
    <property type="match status" value="1"/>
</dbReference>
<organism evidence="6 7">
    <name type="scientific">Gordonia hydrophobica</name>
    <dbReference type="NCBI Taxonomy" id="40516"/>
    <lineage>
        <taxon>Bacteria</taxon>
        <taxon>Bacillati</taxon>
        <taxon>Actinomycetota</taxon>
        <taxon>Actinomycetes</taxon>
        <taxon>Mycobacteriales</taxon>
        <taxon>Gordoniaceae</taxon>
        <taxon>Gordonia</taxon>
    </lineage>
</organism>
<dbReference type="CDD" id="cd00090">
    <property type="entry name" value="HTH_ARSR"/>
    <property type="match status" value="1"/>
</dbReference>
<proteinExistence type="predicted"/>
<dbReference type="InterPro" id="IPR001845">
    <property type="entry name" value="HTH_ArsR_DNA-bd_dom"/>
</dbReference>
<dbReference type="Gene3D" id="1.10.10.10">
    <property type="entry name" value="Winged helix-like DNA-binding domain superfamily/Winged helix DNA-binding domain"/>
    <property type="match status" value="1"/>
</dbReference>
<dbReference type="SMART" id="SM00450">
    <property type="entry name" value="RHOD"/>
    <property type="match status" value="1"/>
</dbReference>
<evidence type="ECO:0000313" key="6">
    <source>
        <dbReference type="EMBL" id="WYY06157.1"/>
    </source>
</evidence>
<dbReference type="SUPFAM" id="SSF52821">
    <property type="entry name" value="Rhodanese/Cell cycle control phosphatase"/>
    <property type="match status" value="1"/>
</dbReference>
<evidence type="ECO:0000259" key="4">
    <source>
        <dbReference type="PROSITE" id="PS50206"/>
    </source>
</evidence>
<dbReference type="PRINTS" id="PR00778">
    <property type="entry name" value="HTHARSR"/>
</dbReference>
<keyword evidence="7" id="KW-1185">Reference proteome</keyword>
<dbReference type="InterPro" id="IPR011991">
    <property type="entry name" value="ArsR-like_HTH"/>
</dbReference>
<reference evidence="6 7" key="1">
    <citation type="journal article" date="2023" name="Virus Evol.">
        <title>Computational host range prediction-The good, the bad, and the ugly.</title>
        <authorList>
            <person name="Howell A.A."/>
            <person name="Versoza C.J."/>
            <person name="Pfeifer S.P."/>
        </authorList>
    </citation>
    <scope>NUCLEOTIDE SEQUENCE [LARGE SCALE GENOMIC DNA]</scope>
    <source>
        <strain evidence="6 7">1610/1b</strain>
    </source>
</reference>
<sequence>MDSWNREPVDKETVFEVFAEAVKATANGRRLELMELMAQGEHSVDELARLTGMAMTTASAHLQTLNRAGLVSKRRERTSIYYRISGDDVAELYTAAKRVALNRYPRLREVVDAYMGQPRAQGPVIDPAAVTSEMYVIDVRPVEEYEAAHFPGAVCLPLAELEERIDEVPKGREIVVYCRGELCRLAREAAVLLRAHGLDAKAMDEGIVEWRAGKEIDLGVA</sequence>
<dbReference type="PROSITE" id="PS50987">
    <property type="entry name" value="HTH_ARSR_2"/>
    <property type="match status" value="1"/>
</dbReference>
<dbReference type="Proteomes" id="UP001479933">
    <property type="component" value="Chromosome"/>
</dbReference>
<keyword evidence="1" id="KW-0805">Transcription regulation</keyword>
<protein>
    <submittedName>
        <fullName evidence="6">Metalloregulator ArsR/SmtB family transcription factor</fullName>
    </submittedName>
</protein>
<evidence type="ECO:0000256" key="3">
    <source>
        <dbReference type="ARBA" id="ARBA00023163"/>
    </source>
</evidence>
<evidence type="ECO:0000256" key="1">
    <source>
        <dbReference type="ARBA" id="ARBA00023015"/>
    </source>
</evidence>
<dbReference type="Pfam" id="PF01022">
    <property type="entry name" value="HTH_5"/>
    <property type="match status" value="1"/>
</dbReference>
<dbReference type="InterPro" id="IPR036873">
    <property type="entry name" value="Rhodanese-like_dom_sf"/>
</dbReference>
<dbReference type="PROSITE" id="PS50206">
    <property type="entry name" value="RHODANESE_3"/>
    <property type="match status" value="1"/>
</dbReference>
<dbReference type="RefSeq" id="WP_084247223.1">
    <property type="nucleotide sequence ID" value="NZ_CP136137.1"/>
</dbReference>
<dbReference type="EMBL" id="CP136137">
    <property type="protein sequence ID" value="WYY06157.1"/>
    <property type="molecule type" value="Genomic_DNA"/>
</dbReference>
<feature type="domain" description="Rhodanese" evidence="4">
    <location>
        <begin position="136"/>
        <end position="215"/>
    </location>
</feature>
<dbReference type="InterPro" id="IPR036388">
    <property type="entry name" value="WH-like_DNA-bd_sf"/>
</dbReference>
<gene>
    <name evidence="6" type="ORF">RVF87_13870</name>
</gene>
<dbReference type="InterPro" id="IPR036390">
    <property type="entry name" value="WH_DNA-bd_sf"/>
</dbReference>